<dbReference type="SFLD" id="SFLDG01387">
    <property type="entry name" value="BtrN-like_SPASM_domain_contain"/>
    <property type="match status" value="1"/>
</dbReference>
<dbReference type="PROSITE" id="PS51918">
    <property type="entry name" value="RADICAL_SAM"/>
    <property type="match status" value="1"/>
</dbReference>
<dbReference type="SMART" id="SM00729">
    <property type="entry name" value="Elp3"/>
    <property type="match status" value="1"/>
</dbReference>
<protein>
    <submittedName>
        <fullName evidence="8">Radical SAM additional 4Fe4S-binding SPASM domain-containing protein</fullName>
    </submittedName>
</protein>
<evidence type="ECO:0000256" key="3">
    <source>
        <dbReference type="ARBA" id="ARBA00022691"/>
    </source>
</evidence>
<evidence type="ECO:0000256" key="2">
    <source>
        <dbReference type="ARBA" id="ARBA00022485"/>
    </source>
</evidence>
<evidence type="ECO:0000259" key="7">
    <source>
        <dbReference type="PROSITE" id="PS51918"/>
    </source>
</evidence>
<dbReference type="GO" id="GO:0003824">
    <property type="term" value="F:catalytic activity"/>
    <property type="evidence" value="ECO:0007669"/>
    <property type="project" value="InterPro"/>
</dbReference>
<dbReference type="CDD" id="cd01335">
    <property type="entry name" value="Radical_SAM"/>
    <property type="match status" value="1"/>
</dbReference>
<keyword evidence="5" id="KW-0408">Iron</keyword>
<keyword evidence="4" id="KW-0479">Metal-binding</keyword>
<dbReference type="PANTHER" id="PTHR11228:SF7">
    <property type="entry name" value="PQQA PEPTIDE CYCLASE"/>
    <property type="match status" value="1"/>
</dbReference>
<gene>
    <name evidence="8" type="ORF">SAMN05216234_10219</name>
</gene>
<accession>A0A1I5L373</accession>
<evidence type="ECO:0000256" key="5">
    <source>
        <dbReference type="ARBA" id="ARBA00023004"/>
    </source>
</evidence>
<keyword evidence="9" id="KW-1185">Reference proteome</keyword>
<dbReference type="SFLD" id="SFLDG01067">
    <property type="entry name" value="SPASM/twitch_domain_containing"/>
    <property type="match status" value="1"/>
</dbReference>
<keyword evidence="3" id="KW-0949">S-adenosyl-L-methionine</keyword>
<dbReference type="AlphaFoldDB" id="A0A1I5L373"/>
<dbReference type="Proteomes" id="UP000199227">
    <property type="component" value="Unassembled WGS sequence"/>
</dbReference>
<dbReference type="InterPro" id="IPR023885">
    <property type="entry name" value="4Fe4S-binding_SPASM_dom"/>
</dbReference>
<dbReference type="Pfam" id="PF13186">
    <property type="entry name" value="SPASM"/>
    <property type="match status" value="1"/>
</dbReference>
<dbReference type="CDD" id="cd21109">
    <property type="entry name" value="SPASM"/>
    <property type="match status" value="1"/>
</dbReference>
<proteinExistence type="predicted"/>
<dbReference type="InterPro" id="IPR050377">
    <property type="entry name" value="Radical_SAM_PqqE_MftC-like"/>
</dbReference>
<evidence type="ECO:0000256" key="1">
    <source>
        <dbReference type="ARBA" id="ARBA00001966"/>
    </source>
</evidence>
<keyword evidence="2" id="KW-0004">4Fe-4S</keyword>
<reference evidence="8 9" key="1">
    <citation type="submission" date="2016-10" db="EMBL/GenBank/DDBJ databases">
        <authorList>
            <person name="de Groot N.N."/>
        </authorList>
    </citation>
    <scope>NUCLEOTIDE SEQUENCE [LARGE SCALE GENOMIC DNA]</scope>
    <source>
        <strain evidence="8 9">EP1-55-1</strain>
    </source>
</reference>
<dbReference type="PANTHER" id="PTHR11228">
    <property type="entry name" value="RADICAL SAM DOMAIN PROTEIN"/>
    <property type="match status" value="1"/>
</dbReference>
<evidence type="ECO:0000313" key="9">
    <source>
        <dbReference type="Proteomes" id="UP000199227"/>
    </source>
</evidence>
<dbReference type="InterPro" id="IPR034391">
    <property type="entry name" value="AdoMet-like_SPASM_containing"/>
</dbReference>
<dbReference type="GO" id="GO:0046872">
    <property type="term" value="F:metal ion binding"/>
    <property type="evidence" value="ECO:0007669"/>
    <property type="project" value="UniProtKB-KW"/>
</dbReference>
<sequence length="330" mass="39355">MNNYDEVQQNYKKWHNIENKENYEKIKKSFLQNHLQQGITRVQIEPTNRCNFNCIMCPIDEIEPTKRKDLTFDEFRLILSKLPKSVKNICLSGLGEPFLNKNYIEMVKFAKEQGFYVEVYNNSSLFNKDILKYADEVNFSVDAIDQKTLTEIRKGVKPDKLFDTIIEAINNKLKCKININFTVNYKNYKDIKNIYQFCQISGVDHLSIQATSNNYFPKTEKYIEFKKFIEKNKLIDWEFIVKNYDKKYNFSLTIWYPRKLKGFCAWGFSNIYITSNLDIIQCCHQVTNPIIFGNLKKEEFNNIYNSEKMKSFRSKHIYDEDIFLCNNCPY</sequence>
<evidence type="ECO:0000256" key="6">
    <source>
        <dbReference type="ARBA" id="ARBA00023014"/>
    </source>
</evidence>
<comment type="cofactor">
    <cofactor evidence="1">
        <name>[4Fe-4S] cluster</name>
        <dbReference type="ChEBI" id="CHEBI:49883"/>
    </cofactor>
</comment>
<feature type="domain" description="Radical SAM core" evidence="7">
    <location>
        <begin position="36"/>
        <end position="245"/>
    </location>
</feature>
<dbReference type="SFLD" id="SFLDS00029">
    <property type="entry name" value="Radical_SAM"/>
    <property type="match status" value="1"/>
</dbReference>
<dbReference type="SUPFAM" id="SSF102114">
    <property type="entry name" value="Radical SAM enzymes"/>
    <property type="match status" value="1"/>
</dbReference>
<dbReference type="InterPro" id="IPR006638">
    <property type="entry name" value="Elp3/MiaA/NifB-like_rSAM"/>
</dbReference>
<dbReference type="GO" id="GO:0051536">
    <property type="term" value="F:iron-sulfur cluster binding"/>
    <property type="evidence" value="ECO:0007669"/>
    <property type="project" value="UniProtKB-KW"/>
</dbReference>
<dbReference type="InterPro" id="IPR058240">
    <property type="entry name" value="rSAM_sf"/>
</dbReference>
<dbReference type="STRING" id="223786.SAMN05216234_10219"/>
<evidence type="ECO:0000256" key="4">
    <source>
        <dbReference type="ARBA" id="ARBA00022723"/>
    </source>
</evidence>
<dbReference type="RefSeq" id="WP_092910008.1">
    <property type="nucleotide sequence ID" value="NZ_CP136592.1"/>
</dbReference>
<dbReference type="Pfam" id="PF04055">
    <property type="entry name" value="Radical_SAM"/>
    <property type="match status" value="1"/>
</dbReference>
<dbReference type="InterPro" id="IPR007197">
    <property type="entry name" value="rSAM"/>
</dbReference>
<evidence type="ECO:0000313" key="8">
    <source>
        <dbReference type="EMBL" id="SFO91764.1"/>
    </source>
</evidence>
<organism evidence="8 9">
    <name type="scientific">Hydrogenimonas thermophila</name>
    <dbReference type="NCBI Taxonomy" id="223786"/>
    <lineage>
        <taxon>Bacteria</taxon>
        <taxon>Pseudomonadati</taxon>
        <taxon>Campylobacterota</taxon>
        <taxon>Epsilonproteobacteria</taxon>
        <taxon>Campylobacterales</taxon>
        <taxon>Hydrogenimonadaceae</taxon>
        <taxon>Hydrogenimonas</taxon>
    </lineage>
</organism>
<dbReference type="OrthoDB" id="9805809at2"/>
<dbReference type="EMBL" id="FOXB01000002">
    <property type="protein sequence ID" value="SFO91764.1"/>
    <property type="molecule type" value="Genomic_DNA"/>
</dbReference>
<dbReference type="InterPro" id="IPR013785">
    <property type="entry name" value="Aldolase_TIM"/>
</dbReference>
<name>A0A1I5L373_9BACT</name>
<dbReference type="Gene3D" id="3.20.20.70">
    <property type="entry name" value="Aldolase class I"/>
    <property type="match status" value="1"/>
</dbReference>
<keyword evidence="6" id="KW-0411">Iron-sulfur</keyword>